<evidence type="ECO:0000313" key="1">
    <source>
        <dbReference type="EMBL" id="TPG36243.1"/>
    </source>
</evidence>
<name>A0A502EEW4_9PROT</name>
<gene>
    <name evidence="1" type="ORF">EAH89_30425</name>
</gene>
<keyword evidence="2" id="KW-1185">Reference proteome</keyword>
<proteinExistence type="predicted"/>
<accession>A0A502EEW4</accession>
<dbReference type="EMBL" id="RCZP01000103">
    <property type="protein sequence ID" value="TPG36243.1"/>
    <property type="molecule type" value="Genomic_DNA"/>
</dbReference>
<comment type="caution">
    <text evidence="1">The sequence shown here is derived from an EMBL/GenBank/DDBJ whole genome shotgun (WGS) entry which is preliminary data.</text>
</comment>
<evidence type="ECO:0000313" key="2">
    <source>
        <dbReference type="Proteomes" id="UP000317078"/>
    </source>
</evidence>
<organism evidence="1 2">
    <name type="scientific">Muricoccus nepalensis</name>
    <dbReference type="NCBI Taxonomy" id="1854500"/>
    <lineage>
        <taxon>Bacteria</taxon>
        <taxon>Pseudomonadati</taxon>
        <taxon>Pseudomonadota</taxon>
        <taxon>Alphaproteobacteria</taxon>
        <taxon>Acetobacterales</taxon>
        <taxon>Roseomonadaceae</taxon>
        <taxon>Muricoccus</taxon>
    </lineage>
</organism>
<dbReference type="AlphaFoldDB" id="A0A502EEW4"/>
<dbReference type="Proteomes" id="UP000317078">
    <property type="component" value="Unassembled WGS sequence"/>
</dbReference>
<sequence length="86" mass="9374">MVGRRQLGLSQHLQQALLASLEMHLDGLDDPVERRAALHEVCGRLGDHLSAAPLSFPSEEQRRHCALVADALHAASEQLRGQMADA</sequence>
<protein>
    <submittedName>
        <fullName evidence="1">Uncharacterized protein</fullName>
    </submittedName>
</protein>
<reference evidence="1 2" key="1">
    <citation type="journal article" date="2019" name="Environ. Microbiol.">
        <title>Species interactions and distinct microbial communities in high Arctic permafrost affected cryosols are associated with the CH4 and CO2 gas fluxes.</title>
        <authorList>
            <person name="Altshuler I."/>
            <person name="Hamel J."/>
            <person name="Turney S."/>
            <person name="Magnuson E."/>
            <person name="Levesque R."/>
            <person name="Greer C."/>
            <person name="Whyte L.G."/>
        </authorList>
    </citation>
    <scope>NUCLEOTIDE SEQUENCE [LARGE SCALE GENOMIC DNA]</scope>
    <source>
        <strain evidence="1 2">S9.3B</strain>
    </source>
</reference>